<gene>
    <name evidence="2" type="ORF">HMPREF0557_01309</name>
</gene>
<dbReference type="Proteomes" id="UP000003597">
    <property type="component" value="Unassembled WGS sequence"/>
</dbReference>
<name>A0AB72ZA15_LISIO</name>
<dbReference type="Pfam" id="PF13472">
    <property type="entry name" value="Lipase_GDSL_2"/>
    <property type="match status" value="1"/>
</dbReference>
<organism evidence="2 3">
    <name type="scientific">Listeria innocua ATCC 33091</name>
    <dbReference type="NCBI Taxonomy" id="1002366"/>
    <lineage>
        <taxon>Bacteria</taxon>
        <taxon>Bacillati</taxon>
        <taxon>Bacillota</taxon>
        <taxon>Bacilli</taxon>
        <taxon>Bacillales</taxon>
        <taxon>Listeriaceae</taxon>
        <taxon>Listeria</taxon>
    </lineage>
</organism>
<evidence type="ECO:0000313" key="3">
    <source>
        <dbReference type="Proteomes" id="UP000003597"/>
    </source>
</evidence>
<dbReference type="SUPFAM" id="SSF52266">
    <property type="entry name" value="SGNH hydrolase"/>
    <property type="match status" value="1"/>
</dbReference>
<dbReference type="EMBL" id="AGCN01000030">
    <property type="protein sequence ID" value="EHN61646.1"/>
    <property type="molecule type" value="Genomic_DNA"/>
</dbReference>
<dbReference type="InterPro" id="IPR013830">
    <property type="entry name" value="SGNH_hydro"/>
</dbReference>
<dbReference type="GO" id="GO:0004622">
    <property type="term" value="F:phosphatidylcholine lysophospholipase activity"/>
    <property type="evidence" value="ECO:0007669"/>
    <property type="project" value="TreeGrafter"/>
</dbReference>
<dbReference type="PANTHER" id="PTHR30383">
    <property type="entry name" value="THIOESTERASE 1/PROTEASE 1/LYSOPHOSPHOLIPASE L1"/>
    <property type="match status" value="1"/>
</dbReference>
<comment type="caution">
    <text evidence="2">The sequence shown here is derived from an EMBL/GenBank/DDBJ whole genome shotgun (WGS) entry which is preliminary data.</text>
</comment>
<dbReference type="CDD" id="cd00229">
    <property type="entry name" value="SGNH_hydrolase"/>
    <property type="match status" value="1"/>
</dbReference>
<dbReference type="PANTHER" id="PTHR30383:SF5">
    <property type="entry name" value="SGNH HYDROLASE-TYPE ESTERASE DOMAIN-CONTAINING PROTEIN"/>
    <property type="match status" value="1"/>
</dbReference>
<sequence length="239" mass="27385">MKGVMIMKKTIQSVGVWGDSIMKGVLFNPEKNRYTLLKNNCIKRASEKLGLTFQNHSTMGRTITKGHEILTKDLEKDATNDIAIIEFGGNDCDFNWAEVSENPDKEHIPSTPLDIFETQLLEMIARLKKLDIKPILMTLPPLHAKRYFDFITRSGLSKENILHFLGGDVEMIYRWQERYSNAISRIAAETGSHLIDIRDSFLAEFHYENLLCADGIHPNEAGHIKMSRKFIQYASFHRA</sequence>
<protein>
    <submittedName>
        <fullName evidence="2">GDSL-like protein</fullName>
    </submittedName>
</protein>
<dbReference type="InterPro" id="IPR051532">
    <property type="entry name" value="Ester_Hydrolysis_Enzymes"/>
</dbReference>
<dbReference type="InterPro" id="IPR036514">
    <property type="entry name" value="SGNH_hydro_sf"/>
</dbReference>
<dbReference type="Gene3D" id="3.40.50.1110">
    <property type="entry name" value="SGNH hydrolase"/>
    <property type="match status" value="1"/>
</dbReference>
<evidence type="ECO:0000313" key="2">
    <source>
        <dbReference type="EMBL" id="EHN61646.1"/>
    </source>
</evidence>
<proteinExistence type="predicted"/>
<reference evidence="2 3" key="1">
    <citation type="submission" date="2011-08" db="EMBL/GenBank/DDBJ databases">
        <authorList>
            <person name="Weinstock G."/>
            <person name="Sodergren E."/>
            <person name="Clifton S."/>
            <person name="Fulton L."/>
            <person name="Fulton B."/>
            <person name="Courtney L."/>
            <person name="Fronick C."/>
            <person name="Harrison M."/>
            <person name="Strong C."/>
            <person name="Farmer C."/>
            <person name="Delahaunty K."/>
            <person name="Markovic C."/>
            <person name="Hall O."/>
            <person name="Minx P."/>
            <person name="Tomlinson C."/>
            <person name="Mitreva M."/>
            <person name="Hou S."/>
            <person name="Chen J."/>
            <person name="Wollam A."/>
            <person name="Pepin K.H."/>
            <person name="Johnson M."/>
            <person name="Bhonagiri V."/>
            <person name="Zhang X."/>
            <person name="Suruliraj S."/>
            <person name="Warren W."/>
            <person name="Chinwalla A."/>
            <person name="Mardis E.R."/>
            <person name="Wilson R.K."/>
        </authorList>
    </citation>
    <scope>NUCLEOTIDE SEQUENCE [LARGE SCALE GENOMIC DNA]</scope>
    <source>
        <strain evidence="2 3">ATCC 33091</strain>
    </source>
</reference>
<evidence type="ECO:0000259" key="1">
    <source>
        <dbReference type="Pfam" id="PF13472"/>
    </source>
</evidence>
<dbReference type="AlphaFoldDB" id="A0AB72ZA15"/>
<keyword evidence="3" id="KW-1185">Reference proteome</keyword>
<accession>A0AB72ZA15</accession>
<feature type="domain" description="SGNH hydrolase-type esterase" evidence="1">
    <location>
        <begin position="18"/>
        <end position="223"/>
    </location>
</feature>